<keyword evidence="3" id="KW-1185">Reference proteome</keyword>
<evidence type="ECO:0000256" key="1">
    <source>
        <dbReference type="SAM" id="Phobius"/>
    </source>
</evidence>
<name>A0A3G1B4G6_9ARCH</name>
<evidence type="ECO:0008006" key="4">
    <source>
        <dbReference type="Google" id="ProtNLM"/>
    </source>
</evidence>
<sequence length="139" mass="14973">MPLSFADEGVETIEAEGESFDVSYSFDGELVAIQVDQESTSLLVGTTNVQESTLEISFPSELLAAENAEFVVLVDGLETDYTISYADNNPTIMIQIPEATEEIEIIGTTVIPEFPLGVLAIMGAVSAMALVFSKTRPFK</sequence>
<feature type="transmembrane region" description="Helical" evidence="1">
    <location>
        <begin position="114"/>
        <end position="133"/>
    </location>
</feature>
<gene>
    <name evidence="2" type="ORF">SU86_001710</name>
</gene>
<evidence type="ECO:0000313" key="2">
    <source>
        <dbReference type="EMBL" id="AJZ76556.1"/>
    </source>
</evidence>
<dbReference type="AlphaFoldDB" id="A0A3G1B4G6"/>
<proteinExistence type="predicted"/>
<keyword evidence="1" id="KW-0472">Membrane</keyword>
<dbReference type="KEGG" id="tah:SU86_001710"/>
<accession>A0A3G1B4G6</accession>
<keyword evidence="1" id="KW-1133">Transmembrane helix</keyword>
<reference evidence="2 3" key="1">
    <citation type="journal article" date="2016" name="Sci. Rep.">
        <title>A novel ammonia-oxidizing archaeon from wastewater treatment plant: Its enrichment, physiological and genomic characteristics.</title>
        <authorList>
            <person name="Li Y."/>
            <person name="Ding K."/>
            <person name="Wen X."/>
            <person name="Zhang B."/>
            <person name="Shen B."/>
            <person name="Yang Y."/>
        </authorList>
    </citation>
    <scope>NUCLEOTIDE SEQUENCE [LARGE SCALE GENOMIC DNA]</scope>
    <source>
        <strain evidence="2 3">SAT1</strain>
    </source>
</reference>
<protein>
    <recommendedName>
        <fullName evidence="4">Copper-binding protein</fullName>
    </recommendedName>
</protein>
<dbReference type="EMBL" id="CP011097">
    <property type="protein sequence ID" value="AJZ76556.1"/>
    <property type="molecule type" value="Genomic_DNA"/>
</dbReference>
<dbReference type="Proteomes" id="UP000266745">
    <property type="component" value="Chromosome"/>
</dbReference>
<evidence type="ECO:0000313" key="3">
    <source>
        <dbReference type="Proteomes" id="UP000266745"/>
    </source>
</evidence>
<keyword evidence="1" id="KW-0812">Transmembrane</keyword>
<organism evidence="2 3">
    <name type="scientific">Candidatus Nitrosotenuis cloacae</name>
    <dbReference type="NCBI Taxonomy" id="1603555"/>
    <lineage>
        <taxon>Archaea</taxon>
        <taxon>Nitrososphaerota</taxon>
        <taxon>Candidatus Nitrosotenuis</taxon>
    </lineage>
</organism>